<dbReference type="RefSeq" id="WP_135189253.1">
    <property type="nucleotide sequence ID" value="NZ_SPUM01000047.1"/>
</dbReference>
<feature type="chain" id="PRO_5021384413" evidence="1">
    <location>
        <begin position="21"/>
        <end position="151"/>
    </location>
</feature>
<organism evidence="2 3">
    <name type="scientific">Massilia horti</name>
    <dbReference type="NCBI Taxonomy" id="2562153"/>
    <lineage>
        <taxon>Bacteria</taxon>
        <taxon>Pseudomonadati</taxon>
        <taxon>Pseudomonadota</taxon>
        <taxon>Betaproteobacteria</taxon>
        <taxon>Burkholderiales</taxon>
        <taxon>Oxalobacteraceae</taxon>
        <taxon>Telluria group</taxon>
        <taxon>Massilia</taxon>
    </lineage>
</organism>
<evidence type="ECO:0000256" key="1">
    <source>
        <dbReference type="SAM" id="SignalP"/>
    </source>
</evidence>
<keyword evidence="3" id="KW-1185">Reference proteome</keyword>
<evidence type="ECO:0000313" key="3">
    <source>
        <dbReference type="Proteomes" id="UP000297258"/>
    </source>
</evidence>
<protein>
    <submittedName>
        <fullName evidence="2">Uncharacterized protein</fullName>
    </submittedName>
</protein>
<reference evidence="2 3" key="1">
    <citation type="submission" date="2019-03" db="EMBL/GenBank/DDBJ databases">
        <title>Draft genome of Massilia hortus sp. nov., a novel bacterial species of the Oxalobacteraceae family.</title>
        <authorList>
            <person name="Peta V."/>
            <person name="Raths R."/>
            <person name="Bucking H."/>
        </authorList>
    </citation>
    <scope>NUCLEOTIDE SEQUENCE [LARGE SCALE GENOMIC DNA]</scope>
    <source>
        <strain evidence="2 3">ONC3</strain>
    </source>
</reference>
<dbReference type="EMBL" id="SPUM01000047">
    <property type="protein sequence ID" value="TFW32872.1"/>
    <property type="molecule type" value="Genomic_DNA"/>
</dbReference>
<evidence type="ECO:0000313" key="2">
    <source>
        <dbReference type="EMBL" id="TFW32872.1"/>
    </source>
</evidence>
<gene>
    <name evidence="2" type="ORF">E4O92_08065</name>
</gene>
<accession>A0A4Y9T0R7</accession>
<dbReference type="AlphaFoldDB" id="A0A4Y9T0R7"/>
<proteinExistence type="predicted"/>
<dbReference type="Proteomes" id="UP000297258">
    <property type="component" value="Unassembled WGS sequence"/>
</dbReference>
<name>A0A4Y9T0R7_9BURK</name>
<comment type="caution">
    <text evidence="2">The sequence shown here is derived from an EMBL/GenBank/DDBJ whole genome shotgun (WGS) entry which is preliminary data.</text>
</comment>
<keyword evidence="1" id="KW-0732">Signal</keyword>
<sequence length="151" mass="16299">MKAKHTYLYLLLFVSGAAFADDTALTKCRTLPDAASRLACYDAIPTGPASAPAPAQTVEKNFGLKPVAKPATKPVEETNSIESTIVGDFDGWSSNARIKLANGQVWRVVDGSEAYLPGATNPKVKIVRNMFGTLFLKIEGTNQSPKVRREE</sequence>
<dbReference type="OrthoDB" id="8703271at2"/>
<feature type="signal peptide" evidence="1">
    <location>
        <begin position="1"/>
        <end position="20"/>
    </location>
</feature>